<dbReference type="GO" id="GO:0034475">
    <property type="term" value="P:U4 snRNA 3'-end processing"/>
    <property type="evidence" value="ECO:0007669"/>
    <property type="project" value="TreeGrafter"/>
</dbReference>
<dbReference type="PANTHER" id="PTHR11953:SF1">
    <property type="entry name" value="EXOSOME COMPLEX COMPONENT RRP46"/>
    <property type="match status" value="1"/>
</dbReference>
<dbReference type="GO" id="GO:0000177">
    <property type="term" value="C:cytoplasmic exosome (RNase complex)"/>
    <property type="evidence" value="ECO:0007669"/>
    <property type="project" value="TreeGrafter"/>
</dbReference>
<dbReference type="InterPro" id="IPR001247">
    <property type="entry name" value="ExoRNase_PH_dom1"/>
</dbReference>
<dbReference type="InterPro" id="IPR020568">
    <property type="entry name" value="Ribosomal_Su5_D2-typ_SF"/>
</dbReference>
<dbReference type="PANTHER" id="PTHR11953">
    <property type="entry name" value="EXOSOME COMPLEX COMPONENT"/>
    <property type="match status" value="1"/>
</dbReference>
<gene>
    <name evidence="8" type="ORF">PANT_14d00095</name>
</gene>
<accession>M9MGH6</accession>
<dbReference type="AlphaFoldDB" id="M9MGH6"/>
<dbReference type="SUPFAM" id="SSF54211">
    <property type="entry name" value="Ribosomal protein S5 domain 2-like"/>
    <property type="match status" value="1"/>
</dbReference>
<dbReference type="CDD" id="cd11372">
    <property type="entry name" value="RNase_PH_RRP46"/>
    <property type="match status" value="1"/>
</dbReference>
<dbReference type="InterPro" id="IPR027408">
    <property type="entry name" value="PNPase/RNase_PH_dom_sf"/>
</dbReference>
<dbReference type="InterPro" id="IPR050080">
    <property type="entry name" value="RNase_PH"/>
</dbReference>
<proteinExistence type="inferred from homology"/>
<dbReference type="Proteomes" id="UP000011976">
    <property type="component" value="Unassembled WGS sequence"/>
</dbReference>
<dbReference type="EMBL" id="DF196780">
    <property type="protein sequence ID" value="GAC75227.1"/>
    <property type="molecule type" value="Genomic_DNA"/>
</dbReference>
<name>M9MGH6_PSEA3</name>
<dbReference type="InterPro" id="IPR036345">
    <property type="entry name" value="ExoRNase_PH_dom2_sf"/>
</dbReference>
<dbReference type="GO" id="GO:0005730">
    <property type="term" value="C:nucleolus"/>
    <property type="evidence" value="ECO:0007669"/>
    <property type="project" value="TreeGrafter"/>
</dbReference>
<dbReference type="SUPFAM" id="SSF55666">
    <property type="entry name" value="Ribonuclease PH domain 2-like"/>
    <property type="match status" value="1"/>
</dbReference>
<evidence type="ECO:0000313" key="8">
    <source>
        <dbReference type="EMBL" id="GAC75227.1"/>
    </source>
</evidence>
<dbReference type="GO" id="GO:0000176">
    <property type="term" value="C:nuclear exosome (RNase complex)"/>
    <property type="evidence" value="ECO:0007669"/>
    <property type="project" value="TreeGrafter"/>
</dbReference>
<sequence>MAPSIAKATAGSSSTSRSTASTVKRTSPTALRPLSAEVGLLARSDASASFSFGALNVVASVSGPTEVRVRDELTDRATLDVVFQPQHGVAGIPSQAVSDSLLTALSSVLLLHHHPRSLIQLVLQTLCSPSLPQSSEHTLPSDLASNQRYVPRQPLLLGPDAPPSVTEQAALINAASLALLDAGIPARGSVTACACAILPATQGTVLRQNSHLDEISESQLAGLVRQCRQENAQADMDEDEDDADAERANGATSKRYLGETIVLLDPTPVEIDYALSTHVFAFSFSQVLEGEGDEAKARQVSEQVLAESQGAVDLEDLGRARELCLTACSAVLDFMRATLTKRIASQVS</sequence>
<protein>
    <recommendedName>
        <fullName evidence="7">Exoribonuclease phosphorolytic domain-containing protein</fullName>
    </recommendedName>
</protein>
<evidence type="ECO:0000313" key="9">
    <source>
        <dbReference type="Proteomes" id="UP000011976"/>
    </source>
</evidence>
<evidence type="ECO:0000256" key="3">
    <source>
        <dbReference type="ARBA" id="ARBA00022552"/>
    </source>
</evidence>
<evidence type="ECO:0000256" key="4">
    <source>
        <dbReference type="ARBA" id="ARBA00022835"/>
    </source>
</evidence>
<reference evidence="9" key="1">
    <citation type="journal article" date="2013" name="Genome Announc.">
        <title>Genome sequence of the basidiomycetous yeast Pseudozyma antarctica T-34, a producer of the glycolipid biosurfactants mannosylerythritol lipids.</title>
        <authorList>
            <person name="Morita T."/>
            <person name="Koike H."/>
            <person name="Koyama Y."/>
            <person name="Hagiwara H."/>
            <person name="Ito E."/>
            <person name="Fukuoka T."/>
            <person name="Imura T."/>
            <person name="Machida M."/>
            <person name="Kitamoto D."/>
        </authorList>
    </citation>
    <scope>NUCLEOTIDE SEQUENCE [LARGE SCALE GENOMIC DNA]</scope>
    <source>
        <strain evidence="9">T-34</strain>
    </source>
</reference>
<evidence type="ECO:0000259" key="7">
    <source>
        <dbReference type="Pfam" id="PF01138"/>
    </source>
</evidence>
<keyword evidence="5" id="KW-0539">Nucleus</keyword>
<feature type="compositionally biased region" description="Low complexity" evidence="6">
    <location>
        <begin position="1"/>
        <end position="27"/>
    </location>
</feature>
<dbReference type="Pfam" id="PF01138">
    <property type="entry name" value="RNase_PH"/>
    <property type="match status" value="1"/>
</dbReference>
<evidence type="ECO:0000256" key="5">
    <source>
        <dbReference type="ARBA" id="ARBA00023242"/>
    </source>
</evidence>
<feature type="region of interest" description="Disordered" evidence="6">
    <location>
        <begin position="1"/>
        <end position="28"/>
    </location>
</feature>
<evidence type="ECO:0000256" key="2">
    <source>
        <dbReference type="ARBA" id="ARBA00006678"/>
    </source>
</evidence>
<feature type="domain" description="Exoribonuclease phosphorolytic" evidence="7">
    <location>
        <begin position="31"/>
        <end position="185"/>
    </location>
</feature>
<keyword evidence="4" id="KW-0271">Exosome</keyword>
<evidence type="ECO:0000256" key="6">
    <source>
        <dbReference type="SAM" id="MobiDB-lite"/>
    </source>
</evidence>
<dbReference type="GO" id="GO:0071028">
    <property type="term" value="P:nuclear mRNA surveillance"/>
    <property type="evidence" value="ECO:0007669"/>
    <property type="project" value="TreeGrafter"/>
</dbReference>
<dbReference type="GO" id="GO:0071051">
    <property type="term" value="P:poly(A)-dependent snoRNA 3'-end processing"/>
    <property type="evidence" value="ECO:0007669"/>
    <property type="project" value="TreeGrafter"/>
</dbReference>
<evidence type="ECO:0000256" key="1">
    <source>
        <dbReference type="ARBA" id="ARBA00004123"/>
    </source>
</evidence>
<dbReference type="GO" id="GO:0003723">
    <property type="term" value="F:RNA binding"/>
    <property type="evidence" value="ECO:0007669"/>
    <property type="project" value="TreeGrafter"/>
</dbReference>
<organism evidence="8 9">
    <name type="scientific">Pseudozyma antarctica (strain T-34)</name>
    <name type="common">Yeast</name>
    <name type="synonym">Candida antarctica</name>
    <dbReference type="NCBI Taxonomy" id="1151754"/>
    <lineage>
        <taxon>Eukaryota</taxon>
        <taxon>Fungi</taxon>
        <taxon>Dikarya</taxon>
        <taxon>Basidiomycota</taxon>
        <taxon>Ustilaginomycotina</taxon>
        <taxon>Ustilaginomycetes</taxon>
        <taxon>Ustilaginales</taxon>
        <taxon>Ustilaginaceae</taxon>
        <taxon>Moesziomyces</taxon>
    </lineage>
</organism>
<keyword evidence="3" id="KW-0698">rRNA processing</keyword>
<dbReference type="GO" id="GO:0006364">
    <property type="term" value="P:rRNA processing"/>
    <property type="evidence" value="ECO:0007669"/>
    <property type="project" value="UniProtKB-KW"/>
</dbReference>
<dbReference type="OrthoDB" id="27298at2759"/>
<dbReference type="Gene3D" id="3.30.230.70">
    <property type="entry name" value="GHMP Kinase, N-terminal domain"/>
    <property type="match status" value="1"/>
</dbReference>
<comment type="similarity">
    <text evidence="2">Belongs to the RNase PH family.</text>
</comment>
<comment type="subcellular location">
    <subcellularLocation>
        <location evidence="1">Nucleus</location>
    </subcellularLocation>
</comment>
<dbReference type="STRING" id="1151754.M9MGH6"/>
<dbReference type="GO" id="GO:0016075">
    <property type="term" value="P:rRNA catabolic process"/>
    <property type="evidence" value="ECO:0007669"/>
    <property type="project" value="TreeGrafter"/>
</dbReference>